<evidence type="ECO:0000256" key="8">
    <source>
        <dbReference type="SAM" id="Phobius"/>
    </source>
</evidence>
<dbReference type="HOGENOM" id="CLU_068468_0_0_0"/>
<evidence type="ECO:0000256" key="4">
    <source>
        <dbReference type="ARBA" id="ARBA00022960"/>
    </source>
</evidence>
<evidence type="ECO:0000256" key="5">
    <source>
        <dbReference type="ARBA" id="ARBA00022984"/>
    </source>
</evidence>
<feature type="transmembrane region" description="Helical" evidence="8">
    <location>
        <begin position="12"/>
        <end position="31"/>
    </location>
</feature>
<feature type="domain" description="L,D-TPase catalytic" evidence="9">
    <location>
        <begin position="91"/>
        <end position="247"/>
    </location>
</feature>
<dbReference type="eggNOG" id="COG3034">
    <property type="taxonomic scope" value="Bacteria"/>
</dbReference>
<dbReference type="Pfam" id="PF03734">
    <property type="entry name" value="YkuD"/>
    <property type="match status" value="1"/>
</dbReference>
<dbReference type="SUPFAM" id="SSF141523">
    <property type="entry name" value="L,D-transpeptidase catalytic domain-like"/>
    <property type="match status" value="1"/>
</dbReference>
<keyword evidence="8" id="KW-1133">Transmembrane helix</keyword>
<dbReference type="UniPathway" id="UPA00219"/>
<dbReference type="PANTHER" id="PTHR36699">
    <property type="entry name" value="LD-TRANSPEPTIDASE"/>
    <property type="match status" value="1"/>
</dbReference>
<reference evidence="10 11" key="1">
    <citation type="journal article" date="2015" name="Genome Announc.">
        <title>Genome Sequence of a Sulfate-Reducing Thermophilic Bacterium, Thermodesulfobacterium commune DSM 2178T (Phylum Thermodesulfobacteria).</title>
        <authorList>
            <person name="Bhatnagar S."/>
            <person name="Badger J.H."/>
            <person name="Madupu R."/>
            <person name="Khouri H.M."/>
            <person name="O'Connor E.M."/>
            <person name="Robb F.T."/>
            <person name="Ward N.L."/>
            <person name="Eisen J.A."/>
        </authorList>
    </citation>
    <scope>NUCLEOTIDE SEQUENCE [LARGE SCALE GENOMIC DNA]</scope>
    <source>
        <strain evidence="10 11">DSM 2178</strain>
    </source>
</reference>
<dbReference type="GO" id="GO:0009252">
    <property type="term" value="P:peptidoglycan biosynthetic process"/>
    <property type="evidence" value="ECO:0007669"/>
    <property type="project" value="UniProtKB-UniPathway"/>
</dbReference>
<gene>
    <name evidence="10" type="ORF">HL41_09045</name>
</gene>
<comment type="pathway">
    <text evidence="1 7">Cell wall biogenesis; peptidoglycan biosynthesis.</text>
</comment>
<feature type="active site" description="Proton donor/acceptor" evidence="7">
    <location>
        <position position="203"/>
    </location>
</feature>
<dbReference type="InterPro" id="IPR005490">
    <property type="entry name" value="LD_TPept_cat_dom"/>
</dbReference>
<proteinExistence type="inferred from homology"/>
<dbReference type="PROSITE" id="PS52029">
    <property type="entry name" value="LD_TPASE"/>
    <property type="match status" value="1"/>
</dbReference>
<keyword evidence="11" id="KW-1185">Reference proteome</keyword>
<evidence type="ECO:0000313" key="10">
    <source>
        <dbReference type="EMBL" id="AIH04774.1"/>
    </source>
</evidence>
<evidence type="ECO:0000313" key="11">
    <source>
        <dbReference type="Proteomes" id="UP000028481"/>
    </source>
</evidence>
<comment type="similarity">
    <text evidence="2">Belongs to the YkuD family.</text>
</comment>
<dbReference type="KEGG" id="tcm:HL41_09045"/>
<evidence type="ECO:0000256" key="7">
    <source>
        <dbReference type="PROSITE-ProRule" id="PRU01373"/>
    </source>
</evidence>
<sequence length="348" mass="40644">MIFIKYHLAFYGLYFISEQVGISLVIFYYIINIKNFLSNFLTKNLLGSDKHLNFLKVMDKKTFSLKIKNRFLKVFLFLLITLLMTSSGYALTLLIDKGERTLKVLENQKIQKVYPVGLGLESLLPKEKRGDFLTPEGLYKITDIRPSKSFGYFIEINYPNLNDLGWAYYKGFISKEQLVVYLETFLANGKVEHTPLGSKIGIHGGGVYKKEKGKKDYFWTQGCIALEDRDLRDLLTRISEGQKVVILNSRKPLYEILKKLIYPVRIKPLDFLEGELYLKLNDYVFLTFALRETYQGARYLEIKKWVQGELKEQIRSDEFGKVNREAQLKNILLENLENLLNPYKNLEF</sequence>
<dbReference type="Proteomes" id="UP000028481">
    <property type="component" value="Chromosome"/>
</dbReference>
<dbReference type="PANTHER" id="PTHR36699:SF1">
    <property type="entry name" value="L,D-TRANSPEPTIDASE YAFK-RELATED"/>
    <property type="match status" value="1"/>
</dbReference>
<dbReference type="PaxDb" id="289377-HL41_09045"/>
<dbReference type="CDD" id="cd16913">
    <property type="entry name" value="YkuD_like"/>
    <property type="match status" value="1"/>
</dbReference>
<dbReference type="EMBL" id="CP008796">
    <property type="protein sequence ID" value="AIH04774.1"/>
    <property type="molecule type" value="Genomic_DNA"/>
</dbReference>
<dbReference type="AlphaFoldDB" id="A0A075WU44"/>
<dbReference type="GO" id="GO:0071555">
    <property type="term" value="P:cell wall organization"/>
    <property type="evidence" value="ECO:0007669"/>
    <property type="project" value="UniProtKB-UniRule"/>
</dbReference>
<dbReference type="Gene3D" id="2.40.440.10">
    <property type="entry name" value="L,D-transpeptidase catalytic domain-like"/>
    <property type="match status" value="1"/>
</dbReference>
<keyword evidence="3" id="KW-0808">Transferase</keyword>
<evidence type="ECO:0000256" key="3">
    <source>
        <dbReference type="ARBA" id="ARBA00022679"/>
    </source>
</evidence>
<dbReference type="GO" id="GO:0004180">
    <property type="term" value="F:carboxypeptidase activity"/>
    <property type="evidence" value="ECO:0007669"/>
    <property type="project" value="UniProtKB-ARBA"/>
</dbReference>
<evidence type="ECO:0000256" key="2">
    <source>
        <dbReference type="ARBA" id="ARBA00005992"/>
    </source>
</evidence>
<keyword evidence="5 7" id="KW-0573">Peptidoglycan synthesis</keyword>
<accession>A0A075WU44</accession>
<evidence type="ECO:0000256" key="6">
    <source>
        <dbReference type="ARBA" id="ARBA00023316"/>
    </source>
</evidence>
<keyword evidence="6 7" id="KW-0961">Cell wall biogenesis/degradation</keyword>
<feature type="active site" description="Nucleophile" evidence="7">
    <location>
        <position position="223"/>
    </location>
</feature>
<evidence type="ECO:0000259" key="9">
    <source>
        <dbReference type="PROSITE" id="PS52029"/>
    </source>
</evidence>
<name>A0A075WU44_9BACT</name>
<evidence type="ECO:0000256" key="1">
    <source>
        <dbReference type="ARBA" id="ARBA00004752"/>
    </source>
</evidence>
<dbReference type="GO" id="GO:0016740">
    <property type="term" value="F:transferase activity"/>
    <property type="evidence" value="ECO:0007669"/>
    <property type="project" value="UniProtKB-KW"/>
</dbReference>
<keyword evidence="8" id="KW-0472">Membrane</keyword>
<dbReference type="GO" id="GO:0008360">
    <property type="term" value="P:regulation of cell shape"/>
    <property type="evidence" value="ECO:0007669"/>
    <property type="project" value="UniProtKB-UniRule"/>
</dbReference>
<protein>
    <recommendedName>
        <fullName evidence="9">L,D-TPase catalytic domain-containing protein</fullName>
    </recommendedName>
</protein>
<dbReference type="InterPro" id="IPR038063">
    <property type="entry name" value="Transpep_catalytic_dom"/>
</dbReference>
<organism evidence="10 11">
    <name type="scientific">Thermodesulfobacterium commune DSM 2178</name>
    <dbReference type="NCBI Taxonomy" id="289377"/>
    <lineage>
        <taxon>Bacteria</taxon>
        <taxon>Pseudomonadati</taxon>
        <taxon>Thermodesulfobacteriota</taxon>
        <taxon>Thermodesulfobacteria</taxon>
        <taxon>Thermodesulfobacteriales</taxon>
        <taxon>Thermodesulfobacteriaceae</taxon>
        <taxon>Thermodesulfobacterium</taxon>
    </lineage>
</organism>
<feature type="transmembrane region" description="Helical" evidence="8">
    <location>
        <begin position="74"/>
        <end position="95"/>
    </location>
</feature>
<keyword evidence="8" id="KW-0812">Transmembrane</keyword>
<dbReference type="STRING" id="289377.HL41_09045"/>
<keyword evidence="4 7" id="KW-0133">Cell shape</keyword>